<keyword evidence="2 8" id="KW-0813">Transport</keyword>
<dbReference type="Pfam" id="PF13459">
    <property type="entry name" value="Fer4_15"/>
    <property type="match status" value="1"/>
</dbReference>
<dbReference type="EMBL" id="WVUH01000059">
    <property type="protein sequence ID" value="MBO4206254.1"/>
    <property type="molecule type" value="Genomic_DNA"/>
</dbReference>
<organism evidence="9 10">
    <name type="scientific">Micromonospora echinofusca</name>
    <dbReference type="NCBI Taxonomy" id="47858"/>
    <lineage>
        <taxon>Bacteria</taxon>
        <taxon>Bacillati</taxon>
        <taxon>Actinomycetota</taxon>
        <taxon>Actinomycetes</taxon>
        <taxon>Micromonosporales</taxon>
        <taxon>Micromonosporaceae</taxon>
        <taxon>Micromonospora</taxon>
    </lineage>
</organism>
<evidence type="ECO:0000313" key="10">
    <source>
        <dbReference type="Proteomes" id="UP000823521"/>
    </source>
</evidence>
<dbReference type="PRINTS" id="PR00352">
    <property type="entry name" value="3FE4SFRDOXIN"/>
</dbReference>
<evidence type="ECO:0000256" key="7">
    <source>
        <dbReference type="ARBA" id="ARBA00023291"/>
    </source>
</evidence>
<reference evidence="9 10" key="1">
    <citation type="submission" date="2019-12" db="EMBL/GenBank/DDBJ databases">
        <title>Whole genome sequencing of endophytic Actinobacterium Micromonospora sp. MPMI6T.</title>
        <authorList>
            <person name="Evv R."/>
            <person name="Podile A.R."/>
        </authorList>
    </citation>
    <scope>NUCLEOTIDE SEQUENCE [LARGE SCALE GENOMIC DNA]</scope>
    <source>
        <strain evidence="9 10">MPMI6</strain>
    </source>
</reference>
<evidence type="ECO:0000313" key="9">
    <source>
        <dbReference type="EMBL" id="MBO4206254.1"/>
    </source>
</evidence>
<comment type="function">
    <text evidence="8">Ferredoxins are iron-sulfur proteins that transfer electrons in a wide variety of metabolic reactions.</text>
</comment>
<dbReference type="RefSeq" id="WP_208813026.1">
    <property type="nucleotide sequence ID" value="NZ_WVUH01000059.1"/>
</dbReference>
<name>A0ABS3VPE9_MICEH</name>
<evidence type="ECO:0000256" key="8">
    <source>
        <dbReference type="RuleBase" id="RU368020"/>
    </source>
</evidence>
<dbReference type="PANTHER" id="PTHR36923:SF3">
    <property type="entry name" value="FERREDOXIN"/>
    <property type="match status" value="1"/>
</dbReference>
<dbReference type="InterPro" id="IPR001080">
    <property type="entry name" value="3Fe4S_ferredoxin"/>
</dbReference>
<dbReference type="InterPro" id="IPR051269">
    <property type="entry name" value="Fe-S_cluster_ET"/>
</dbReference>
<proteinExistence type="predicted"/>
<keyword evidence="4 8" id="KW-0249">Electron transport</keyword>
<dbReference type="Proteomes" id="UP000823521">
    <property type="component" value="Unassembled WGS sequence"/>
</dbReference>
<sequence length="68" mass="7369">MSADRQVSTEPERCIGSGQCVMYAPDVFTQDADGVVVLLTSRPAAESWQDVVEAATRCPVAALRLRDE</sequence>
<dbReference type="PANTHER" id="PTHR36923">
    <property type="entry name" value="FERREDOXIN"/>
    <property type="match status" value="1"/>
</dbReference>
<evidence type="ECO:0000256" key="2">
    <source>
        <dbReference type="ARBA" id="ARBA00022448"/>
    </source>
</evidence>
<keyword evidence="10" id="KW-1185">Reference proteome</keyword>
<keyword evidence="5 8" id="KW-0408">Iron</keyword>
<evidence type="ECO:0000256" key="3">
    <source>
        <dbReference type="ARBA" id="ARBA00022723"/>
    </source>
</evidence>
<keyword evidence="7" id="KW-0003">3Fe-4S</keyword>
<comment type="caution">
    <text evidence="9">The sequence shown here is derived from an EMBL/GenBank/DDBJ whole genome shotgun (WGS) entry which is preliminary data.</text>
</comment>
<protein>
    <recommendedName>
        <fullName evidence="8">Ferredoxin</fullName>
    </recommendedName>
</protein>
<evidence type="ECO:0000256" key="1">
    <source>
        <dbReference type="ARBA" id="ARBA00001927"/>
    </source>
</evidence>
<evidence type="ECO:0000256" key="6">
    <source>
        <dbReference type="ARBA" id="ARBA00023014"/>
    </source>
</evidence>
<comment type="cofactor">
    <cofactor evidence="1">
        <name>[3Fe-4S] cluster</name>
        <dbReference type="ChEBI" id="CHEBI:21137"/>
    </cofactor>
</comment>
<dbReference type="Gene3D" id="3.30.70.20">
    <property type="match status" value="1"/>
</dbReference>
<keyword evidence="6 8" id="KW-0411">Iron-sulfur</keyword>
<evidence type="ECO:0000256" key="4">
    <source>
        <dbReference type="ARBA" id="ARBA00022982"/>
    </source>
</evidence>
<gene>
    <name evidence="9" type="ORF">GSF22_09575</name>
</gene>
<evidence type="ECO:0000256" key="5">
    <source>
        <dbReference type="ARBA" id="ARBA00023004"/>
    </source>
</evidence>
<keyword evidence="3 8" id="KW-0479">Metal-binding</keyword>
<dbReference type="SUPFAM" id="SSF54862">
    <property type="entry name" value="4Fe-4S ferredoxins"/>
    <property type="match status" value="1"/>
</dbReference>
<accession>A0ABS3VPE9</accession>